<reference evidence="3" key="2">
    <citation type="submission" date="2023-04" db="EMBL/GenBank/DDBJ databases">
        <authorList>
            <person name="Bruccoleri R.E."/>
            <person name="Oakeley E.J."/>
            <person name="Faust A.-M."/>
            <person name="Dessus-Babus S."/>
            <person name="Altorfer M."/>
            <person name="Burckhardt D."/>
            <person name="Oertli M."/>
            <person name="Naumann U."/>
            <person name="Petersen F."/>
            <person name="Wong J."/>
        </authorList>
    </citation>
    <scope>NUCLEOTIDE SEQUENCE</scope>
    <source>
        <strain evidence="3">GSM-AAB239-AS_SAM_17_03QT</strain>
        <tissue evidence="3">Leaf</tissue>
    </source>
</reference>
<dbReference type="InterPro" id="IPR036052">
    <property type="entry name" value="TrpB-like_PALP_sf"/>
</dbReference>
<dbReference type="SUPFAM" id="SSF53686">
    <property type="entry name" value="Tryptophan synthase beta subunit-like PLP-dependent enzymes"/>
    <property type="match status" value="1"/>
</dbReference>
<dbReference type="InterPro" id="IPR023026">
    <property type="entry name" value="Trp_synth_beta/beta-like"/>
</dbReference>
<proteinExistence type="predicted"/>
<evidence type="ECO:0000256" key="1">
    <source>
        <dbReference type="ARBA" id="ARBA00001933"/>
    </source>
</evidence>
<evidence type="ECO:0000313" key="3">
    <source>
        <dbReference type="EMBL" id="KAJ6802204.1"/>
    </source>
</evidence>
<dbReference type="GO" id="GO:0005737">
    <property type="term" value="C:cytoplasm"/>
    <property type="evidence" value="ECO:0007669"/>
    <property type="project" value="TreeGrafter"/>
</dbReference>
<organism evidence="3 4">
    <name type="scientific">Iris pallida</name>
    <name type="common">Sweet iris</name>
    <dbReference type="NCBI Taxonomy" id="29817"/>
    <lineage>
        <taxon>Eukaryota</taxon>
        <taxon>Viridiplantae</taxon>
        <taxon>Streptophyta</taxon>
        <taxon>Embryophyta</taxon>
        <taxon>Tracheophyta</taxon>
        <taxon>Spermatophyta</taxon>
        <taxon>Magnoliopsida</taxon>
        <taxon>Liliopsida</taxon>
        <taxon>Asparagales</taxon>
        <taxon>Iridaceae</taxon>
        <taxon>Iridoideae</taxon>
        <taxon>Irideae</taxon>
        <taxon>Iris</taxon>
    </lineage>
</organism>
<gene>
    <name evidence="3" type="ORF">M6B38_194065</name>
</gene>
<comment type="caution">
    <text evidence="3">The sequence shown here is derived from an EMBL/GenBank/DDBJ whole genome shotgun (WGS) entry which is preliminary data.</text>
</comment>
<accession>A0AAX6EDV9</accession>
<keyword evidence="4" id="KW-1185">Reference proteome</keyword>
<keyword evidence="2" id="KW-0663">Pyridoxal phosphate</keyword>
<protein>
    <submittedName>
        <fullName evidence="3">Tryptophan synthase beta chain 1-like</fullName>
    </submittedName>
</protein>
<name>A0AAX6EDV9_IRIPA</name>
<dbReference type="PANTHER" id="PTHR48077">
    <property type="entry name" value="TRYPTOPHAN SYNTHASE-RELATED"/>
    <property type="match status" value="1"/>
</dbReference>
<comment type="cofactor">
    <cofactor evidence="1">
        <name>pyridoxal 5'-phosphate</name>
        <dbReference type="ChEBI" id="CHEBI:597326"/>
    </cofactor>
</comment>
<reference evidence="3" key="1">
    <citation type="journal article" date="2023" name="GigaByte">
        <title>Genome assembly of the bearded iris, Iris pallida Lam.</title>
        <authorList>
            <person name="Bruccoleri R.E."/>
            <person name="Oakeley E.J."/>
            <person name="Faust A.M.E."/>
            <person name="Altorfer M."/>
            <person name="Dessus-Babus S."/>
            <person name="Burckhardt D."/>
            <person name="Oertli M."/>
            <person name="Naumann U."/>
            <person name="Petersen F."/>
            <person name="Wong J."/>
        </authorList>
    </citation>
    <scope>NUCLEOTIDE SEQUENCE</scope>
    <source>
        <strain evidence="3">GSM-AAB239-AS_SAM_17_03QT</strain>
    </source>
</reference>
<dbReference type="Gene3D" id="3.40.50.1100">
    <property type="match status" value="1"/>
</dbReference>
<dbReference type="EMBL" id="JANAVB010037418">
    <property type="protein sequence ID" value="KAJ6802204.1"/>
    <property type="molecule type" value="Genomic_DNA"/>
</dbReference>
<evidence type="ECO:0000256" key="2">
    <source>
        <dbReference type="ARBA" id="ARBA00022898"/>
    </source>
</evidence>
<sequence length="141" mass="15942">MRRLHGHERYGEAWRRSSDDASYGSRGQGSSLRRCAIDGCSIRGDVRRSDESRIDVPHRGFCRRPISVSDDVREFQFVIGRERRRQAMEKWGGKPDVLVACVSRDSNTIGLFHEFFGDADVRMVGIEATGRVWTAAGTPRA</sequence>
<dbReference type="AlphaFoldDB" id="A0AAX6EDV9"/>
<dbReference type="GO" id="GO:0004834">
    <property type="term" value="F:tryptophan synthase activity"/>
    <property type="evidence" value="ECO:0007669"/>
    <property type="project" value="InterPro"/>
</dbReference>
<evidence type="ECO:0000313" key="4">
    <source>
        <dbReference type="Proteomes" id="UP001140949"/>
    </source>
</evidence>
<dbReference type="Proteomes" id="UP001140949">
    <property type="component" value="Unassembled WGS sequence"/>
</dbReference>
<dbReference type="PANTHER" id="PTHR48077:SF4">
    <property type="entry name" value="TRYPTOPHAN SYNTHASE"/>
    <property type="match status" value="1"/>
</dbReference>